<dbReference type="SUPFAM" id="SSF51735">
    <property type="entry name" value="NAD(P)-binding Rossmann-fold domains"/>
    <property type="match status" value="1"/>
</dbReference>
<gene>
    <name evidence="2" type="ORF">CI1B_63180</name>
</gene>
<evidence type="ECO:0000313" key="2">
    <source>
        <dbReference type="EMBL" id="VIO76258.1"/>
    </source>
</evidence>
<keyword evidence="3" id="KW-1185">Reference proteome</keyword>
<dbReference type="GO" id="GO:0005737">
    <property type="term" value="C:cytoplasm"/>
    <property type="evidence" value="ECO:0007669"/>
    <property type="project" value="TreeGrafter"/>
</dbReference>
<dbReference type="InterPro" id="IPR051783">
    <property type="entry name" value="NAD(P)-dependent_oxidoreduct"/>
</dbReference>
<name>A0A508TQ10_9BRAD</name>
<dbReference type="PANTHER" id="PTHR48079">
    <property type="entry name" value="PROTEIN YEEZ"/>
    <property type="match status" value="1"/>
</dbReference>
<dbReference type="Proteomes" id="UP000328092">
    <property type="component" value="Unassembled WGS sequence"/>
</dbReference>
<dbReference type="AlphaFoldDB" id="A0A508TQ10"/>
<comment type="caution">
    <text evidence="2">The sequence shown here is derived from an EMBL/GenBank/DDBJ whole genome shotgun (WGS) entry which is preliminary data.</text>
</comment>
<dbReference type="Gene3D" id="3.40.50.720">
    <property type="entry name" value="NAD(P)-binding Rossmann-like Domain"/>
    <property type="match status" value="1"/>
</dbReference>
<feature type="domain" description="NAD-dependent epimerase/dehydratase" evidence="1">
    <location>
        <begin position="3"/>
        <end position="215"/>
    </location>
</feature>
<evidence type="ECO:0000313" key="3">
    <source>
        <dbReference type="Proteomes" id="UP000328092"/>
    </source>
</evidence>
<sequence>MRVFVTGATGWVGSAVTKELIAAGHQVLGMTRSDQGAAALAAAGAEVHYGTLEDLDSLSSGAAQSDAVIHCAFNHDFSKFAKNCEDDRRAIETLGAVLEGSQRPLITTSGVARVAQGRVATERDPPIPVSESYPRASEATTMAVAARGVRAAVVRLPPSVHGHGDHGFVPRLVAIAREKGASAYIGDGQNRWPGVHRLDAARLYRLALERGVEGGPFHAVADEGVPLKAIAEVIARRLDIPLVSKSPEAAAEHFGWFGRFASFDVPTSSAGTRVRLDWQPQQPGLLADIDHPAYFAP</sequence>
<organism evidence="2 3">
    <name type="scientific">Bradyrhizobium ivorense</name>
    <dbReference type="NCBI Taxonomy" id="2511166"/>
    <lineage>
        <taxon>Bacteria</taxon>
        <taxon>Pseudomonadati</taxon>
        <taxon>Pseudomonadota</taxon>
        <taxon>Alphaproteobacteria</taxon>
        <taxon>Hyphomicrobiales</taxon>
        <taxon>Nitrobacteraceae</taxon>
        <taxon>Bradyrhizobium</taxon>
    </lineage>
</organism>
<dbReference type="GO" id="GO:0004029">
    <property type="term" value="F:aldehyde dehydrogenase (NAD+) activity"/>
    <property type="evidence" value="ECO:0007669"/>
    <property type="project" value="TreeGrafter"/>
</dbReference>
<dbReference type="Pfam" id="PF01370">
    <property type="entry name" value="Epimerase"/>
    <property type="match status" value="1"/>
</dbReference>
<dbReference type="PANTHER" id="PTHR48079:SF6">
    <property type="entry name" value="NAD(P)-BINDING DOMAIN-CONTAINING PROTEIN-RELATED"/>
    <property type="match status" value="1"/>
</dbReference>
<dbReference type="RefSeq" id="WP_139863031.1">
    <property type="nucleotide sequence ID" value="NZ_CAADFC020000028.1"/>
</dbReference>
<reference evidence="2" key="1">
    <citation type="submission" date="2019-02" db="EMBL/GenBank/DDBJ databases">
        <authorList>
            <person name="Pothier F.J."/>
        </authorList>
    </citation>
    <scope>NUCLEOTIDE SEQUENCE</scope>
    <source>
        <strain evidence="2">CI-1B</strain>
    </source>
</reference>
<protein>
    <recommendedName>
        <fullName evidence="1">NAD-dependent epimerase/dehydratase domain-containing protein</fullName>
    </recommendedName>
</protein>
<evidence type="ECO:0000259" key="1">
    <source>
        <dbReference type="Pfam" id="PF01370"/>
    </source>
</evidence>
<accession>A0A508TQ10</accession>
<dbReference type="OrthoDB" id="9787292at2"/>
<dbReference type="EMBL" id="CAADFC020000028">
    <property type="protein sequence ID" value="VIO76258.1"/>
    <property type="molecule type" value="Genomic_DNA"/>
</dbReference>
<proteinExistence type="predicted"/>
<dbReference type="InterPro" id="IPR036291">
    <property type="entry name" value="NAD(P)-bd_dom_sf"/>
</dbReference>
<dbReference type="CDD" id="cd05262">
    <property type="entry name" value="SDR_a7"/>
    <property type="match status" value="1"/>
</dbReference>
<dbReference type="InterPro" id="IPR001509">
    <property type="entry name" value="Epimerase_deHydtase"/>
</dbReference>